<sequence length="156" mass="18246">MMAVYESTGKEPQINADERRFFPVTEFIELFVDRFFSVMEFDKTIHRKGRKERKAKRQKSFRPLRSGMKDFSSPSMNHSSWLTLRLNIFSTSERAVRALHGVSAFICVHLRFLNWVIFRTGFTGYVFNSVNPVILSNSKCQQNAPRLRAMVREGMN</sequence>
<accession>A0A062V8C7</accession>
<keyword evidence="2" id="KW-1185">Reference proteome</keyword>
<comment type="caution">
    <text evidence="1">The sequence shown here is derived from an EMBL/GenBank/DDBJ whole genome shotgun (WGS) entry which is preliminary data.</text>
</comment>
<dbReference type="Proteomes" id="UP000027153">
    <property type="component" value="Unassembled WGS sequence"/>
</dbReference>
<dbReference type="AlphaFoldDB" id="A0A062V8C7"/>
<evidence type="ECO:0000313" key="2">
    <source>
        <dbReference type="Proteomes" id="UP000027153"/>
    </source>
</evidence>
<organism evidence="1 2">
    <name type="scientific">Candidatus Methanoperedens nitratireducens</name>
    <dbReference type="NCBI Taxonomy" id="1392998"/>
    <lineage>
        <taxon>Archaea</taxon>
        <taxon>Methanobacteriati</taxon>
        <taxon>Methanobacteriota</taxon>
        <taxon>Stenosarchaea group</taxon>
        <taxon>Methanomicrobia</taxon>
        <taxon>Methanosarcinales</taxon>
        <taxon>ANME-2 cluster</taxon>
        <taxon>Candidatus Methanoperedentaceae</taxon>
        <taxon>Candidatus Methanoperedens</taxon>
    </lineage>
</organism>
<gene>
    <name evidence="1" type="ORF">ANME2D_01403</name>
</gene>
<name>A0A062V8C7_9EURY</name>
<protein>
    <submittedName>
        <fullName evidence="1">Uncharacterized protein</fullName>
    </submittedName>
</protein>
<proteinExistence type="predicted"/>
<reference evidence="1 2" key="1">
    <citation type="journal article" date="2013" name="Nature">
        <title>Anaerobic oxidation of methane coupled to nitrate reduction in a novel archaeal lineage.</title>
        <authorList>
            <person name="Haroon M.F."/>
            <person name="Hu S."/>
            <person name="Shi Y."/>
            <person name="Imelfort M."/>
            <person name="Keller J."/>
            <person name="Hugenholtz P."/>
            <person name="Yuan Z."/>
            <person name="Tyson G.W."/>
        </authorList>
    </citation>
    <scope>NUCLEOTIDE SEQUENCE [LARGE SCALE GENOMIC DNA]</scope>
    <source>
        <strain evidence="1 2">ANME-2d</strain>
    </source>
</reference>
<dbReference type="EMBL" id="JMIY01000003">
    <property type="protein sequence ID" value="KCZ72004.1"/>
    <property type="molecule type" value="Genomic_DNA"/>
</dbReference>
<evidence type="ECO:0000313" key="1">
    <source>
        <dbReference type="EMBL" id="KCZ72004.1"/>
    </source>
</evidence>